<proteinExistence type="predicted"/>
<keyword evidence="2" id="KW-1185">Reference proteome</keyword>
<comment type="caution">
    <text evidence="1">The sequence shown here is derived from an EMBL/GenBank/DDBJ whole genome shotgun (WGS) entry which is preliminary data.</text>
</comment>
<evidence type="ECO:0000313" key="2">
    <source>
        <dbReference type="Proteomes" id="UP000024635"/>
    </source>
</evidence>
<dbReference type="EMBL" id="JARK01000020">
    <property type="protein sequence ID" value="EYC45675.1"/>
    <property type="molecule type" value="Genomic_DNA"/>
</dbReference>
<sequence length="112" mass="13032">MNKNYQKAYSVCSSDEERAFVNNGWFVDIVQIIHDRVYRWFRKENDVGIRGTHIVCLKNPYLMLHRPSAEPRRTPHDNAWVTYRGSADSRCCVRQGFFGATVRLISAIPTLL</sequence>
<protein>
    <submittedName>
        <fullName evidence="1">Uncharacterized protein</fullName>
    </submittedName>
</protein>
<accession>A0A016X186</accession>
<organism evidence="1 2">
    <name type="scientific">Ancylostoma ceylanicum</name>
    <dbReference type="NCBI Taxonomy" id="53326"/>
    <lineage>
        <taxon>Eukaryota</taxon>
        <taxon>Metazoa</taxon>
        <taxon>Ecdysozoa</taxon>
        <taxon>Nematoda</taxon>
        <taxon>Chromadorea</taxon>
        <taxon>Rhabditida</taxon>
        <taxon>Rhabditina</taxon>
        <taxon>Rhabditomorpha</taxon>
        <taxon>Strongyloidea</taxon>
        <taxon>Ancylostomatidae</taxon>
        <taxon>Ancylostomatinae</taxon>
        <taxon>Ancylostoma</taxon>
    </lineage>
</organism>
<reference evidence="2" key="1">
    <citation type="journal article" date="2015" name="Nat. Genet.">
        <title>The genome and transcriptome of the zoonotic hookworm Ancylostoma ceylanicum identify infection-specific gene families.</title>
        <authorList>
            <person name="Schwarz E.M."/>
            <person name="Hu Y."/>
            <person name="Antoshechkin I."/>
            <person name="Miller M.M."/>
            <person name="Sternberg P.W."/>
            <person name="Aroian R.V."/>
        </authorList>
    </citation>
    <scope>NUCLEOTIDE SEQUENCE</scope>
    <source>
        <strain evidence="2">HY135</strain>
    </source>
</reference>
<dbReference type="AlphaFoldDB" id="A0A016X186"/>
<gene>
    <name evidence="1" type="primary">Acey_s0420.g1144</name>
    <name evidence="1" type="ORF">Y032_0420g1144</name>
</gene>
<name>A0A016X186_9BILA</name>
<evidence type="ECO:0000313" key="1">
    <source>
        <dbReference type="EMBL" id="EYC45675.1"/>
    </source>
</evidence>
<dbReference type="Proteomes" id="UP000024635">
    <property type="component" value="Unassembled WGS sequence"/>
</dbReference>